<feature type="compositionally biased region" description="Basic and acidic residues" evidence="10">
    <location>
        <begin position="30"/>
        <end position="41"/>
    </location>
</feature>
<evidence type="ECO:0000256" key="7">
    <source>
        <dbReference type="ARBA" id="ARBA00022853"/>
    </source>
</evidence>
<feature type="compositionally biased region" description="Polar residues" evidence="10">
    <location>
        <begin position="891"/>
        <end position="900"/>
    </location>
</feature>
<dbReference type="GO" id="GO:0005524">
    <property type="term" value="F:ATP binding"/>
    <property type="evidence" value="ECO:0007669"/>
    <property type="project" value="UniProtKB-KW"/>
</dbReference>
<keyword evidence="3" id="KW-0547">Nucleotide-binding</keyword>
<dbReference type="Pfam" id="PF09111">
    <property type="entry name" value="SLIDE"/>
    <property type="match status" value="1"/>
</dbReference>
<dbReference type="InterPro" id="IPR001005">
    <property type="entry name" value="SANT/Myb"/>
</dbReference>
<dbReference type="SMART" id="SM00487">
    <property type="entry name" value="DEXDc"/>
    <property type="match status" value="1"/>
</dbReference>
<evidence type="ECO:0000313" key="14">
    <source>
        <dbReference type="WBParaSite" id="scf7180000423352.g10799"/>
    </source>
</evidence>
<evidence type="ECO:0000256" key="4">
    <source>
        <dbReference type="ARBA" id="ARBA00022801"/>
    </source>
</evidence>
<dbReference type="PROSITE" id="PS51192">
    <property type="entry name" value="HELICASE_ATP_BIND_1"/>
    <property type="match status" value="1"/>
</dbReference>
<dbReference type="Gene3D" id="3.40.50.10810">
    <property type="entry name" value="Tandem AAA-ATPase domain"/>
    <property type="match status" value="1"/>
</dbReference>
<proteinExistence type="inferred from homology"/>
<keyword evidence="5" id="KW-0347">Helicase</keyword>
<feature type="region of interest" description="Disordered" evidence="10">
    <location>
        <begin position="1"/>
        <end position="91"/>
    </location>
</feature>
<comment type="subcellular location">
    <subcellularLocation>
        <location evidence="1">Nucleus</location>
    </subcellularLocation>
</comment>
<dbReference type="PANTHER" id="PTHR45623:SF49">
    <property type="entry name" value="SWI_SNF-RELATED MATRIX-ASSOCIATED ACTIN-DEPENDENT REGULATOR OF CHROMATIN SUBFAMILY A MEMBER 5"/>
    <property type="match status" value="1"/>
</dbReference>
<evidence type="ECO:0000256" key="10">
    <source>
        <dbReference type="SAM" id="MobiDB-lite"/>
    </source>
</evidence>
<dbReference type="PANTHER" id="PTHR45623">
    <property type="entry name" value="CHROMODOMAIN-HELICASE-DNA-BINDING PROTEIN 3-RELATED-RELATED"/>
    <property type="match status" value="1"/>
</dbReference>
<keyword evidence="7" id="KW-0156">Chromatin regulator</keyword>
<dbReference type="CDD" id="cd00167">
    <property type="entry name" value="SANT"/>
    <property type="match status" value="1"/>
</dbReference>
<feature type="compositionally biased region" description="Basic and acidic residues" evidence="10">
    <location>
        <begin position="9"/>
        <end position="23"/>
    </location>
</feature>
<dbReference type="GO" id="GO:0000785">
    <property type="term" value="C:chromatin"/>
    <property type="evidence" value="ECO:0007669"/>
    <property type="project" value="TreeGrafter"/>
</dbReference>
<dbReference type="GO" id="GO:0004386">
    <property type="term" value="F:helicase activity"/>
    <property type="evidence" value="ECO:0007669"/>
    <property type="project" value="UniProtKB-KW"/>
</dbReference>
<evidence type="ECO:0000259" key="12">
    <source>
        <dbReference type="PROSITE" id="PS51293"/>
    </source>
</evidence>
<dbReference type="Gene3D" id="1.10.10.60">
    <property type="entry name" value="Homeodomain-like"/>
    <property type="match status" value="2"/>
</dbReference>
<name>A0A915P929_9BILA</name>
<accession>A0A915P929</accession>
<dbReference type="PROSITE" id="PS51293">
    <property type="entry name" value="SANT"/>
    <property type="match status" value="1"/>
</dbReference>
<evidence type="ECO:0000313" key="13">
    <source>
        <dbReference type="Proteomes" id="UP000887560"/>
    </source>
</evidence>
<reference evidence="14" key="1">
    <citation type="submission" date="2022-11" db="UniProtKB">
        <authorList>
            <consortium name="WormBaseParasite"/>
        </authorList>
    </citation>
    <scope>IDENTIFICATION</scope>
</reference>
<dbReference type="SUPFAM" id="SSF52540">
    <property type="entry name" value="P-loop containing nucleoside triphosphate hydrolases"/>
    <property type="match status" value="2"/>
</dbReference>
<sequence length="934" mass="108749">MDSEMDVSSTHDKSSDQSHDKSDQSFPMDVDSKEDVKKEPDPGQLNKLLDDIESEVHEQICSDQLPSKQRLSKSAKDGDHRHRMTEKEEDEQLLQQSALTSGSTFVFENTPPYIKNGEMRDYQIRGLNWLIQLQHNGINGILADEMGLGKTLQTISVLGFIKHYKHQNGPFLIIVPKSTLQNWENEFKRWCPSISTVTLIGDQEARQKIIQETIQPHNFEALITSYEMVLKTLSVLKKFMWRYLIIDEAHRIKNEKSKLSEMVRLLKSKNRLLITGTPLQNNLHELWALLNFLLPEKFGNSDDFDAMFAEDNVLAENSDLVKRLHRILQPFLLRRLKSDVEKSLLPKKELKVYVGMSKLQREWYTKILMKDIDILNSSGKVEKARLMNILMHLRKCTNHPYLFDGAEPGPPFTTDKHLVENCGKMVLIDKLLLKLKEQGSRVLIFSSMTRMLDILEDFCWCSVEERIIEKAEMKLRLDNIVIQQGRLVESQKTLGKEDMLSMIRHGANTIFAGKDSTITDEDIDVILTKAEEKTKELNERLEKLGESSLRNFTLDTEGGQQGKSLYEFEGEDYKAKQTRPVGDYWIEPPKRDRKPNSYKVDLNLHRQGARKYLTAKQLKGPQKGETKAKAPIPKNFPNIFDFQFYPRRLFDILEKELNYFRKSIGWKPLPPEDLTGKEAEKAQKEEQLKIDNAVELTEKEETEKEKLLNQNEFADWSKREFRQFINASEKYGRHELESIAREVETKTFEEVVKYSKVFWKRINELADGEKYRNQIEKGEQRIQKRQAIKQALEAKIIKYKAPQHQLRINYGGSKCKNYTEEEDRFLLFHLYELGFDNENVYDELRQKIRCAPQFRFDWFIRSRTTMEIQRRCNILISLIEKEMGDMGINEFTQPATTASPAVSKKGGKKQEEKTPATKRKEHPTPGPSKSKKAK</sequence>
<feature type="compositionally biased region" description="Basic and acidic residues" evidence="10">
    <location>
        <begin position="48"/>
        <end position="60"/>
    </location>
</feature>
<keyword evidence="6" id="KW-0067">ATP-binding</keyword>
<keyword evidence="13" id="KW-1185">Reference proteome</keyword>
<dbReference type="InterPro" id="IPR009057">
    <property type="entry name" value="Homeodomain-like_sf"/>
</dbReference>
<dbReference type="Proteomes" id="UP000887560">
    <property type="component" value="Unplaced"/>
</dbReference>
<dbReference type="Gene3D" id="1.20.5.1190">
    <property type="entry name" value="iswi atpase"/>
    <property type="match status" value="1"/>
</dbReference>
<dbReference type="GO" id="GO:0016887">
    <property type="term" value="F:ATP hydrolysis activity"/>
    <property type="evidence" value="ECO:0007669"/>
    <property type="project" value="TreeGrafter"/>
</dbReference>
<feature type="region of interest" description="Disordered" evidence="10">
    <location>
        <begin position="891"/>
        <end position="934"/>
    </location>
</feature>
<dbReference type="Pfam" id="PF09110">
    <property type="entry name" value="HAND"/>
    <property type="match status" value="1"/>
</dbReference>
<evidence type="ECO:0000256" key="8">
    <source>
        <dbReference type="ARBA" id="ARBA00023125"/>
    </source>
</evidence>
<keyword evidence="4" id="KW-0378">Hydrolase</keyword>
<dbReference type="InterPro" id="IPR017884">
    <property type="entry name" value="SANT_dom"/>
</dbReference>
<dbReference type="InterPro" id="IPR027417">
    <property type="entry name" value="P-loop_NTPase"/>
</dbReference>
<dbReference type="FunFam" id="3.40.50.10810:FF:000005">
    <property type="entry name" value="Photoperiod-independent early flowering 1"/>
    <property type="match status" value="1"/>
</dbReference>
<keyword evidence="9" id="KW-0539">Nucleus</keyword>
<evidence type="ECO:0000259" key="11">
    <source>
        <dbReference type="PROSITE" id="PS51192"/>
    </source>
</evidence>
<evidence type="ECO:0000256" key="9">
    <source>
        <dbReference type="ARBA" id="ARBA00023242"/>
    </source>
</evidence>
<dbReference type="InterPro" id="IPR014001">
    <property type="entry name" value="Helicase_ATP-bd"/>
</dbReference>
<dbReference type="FunFam" id="1.10.10.60:FF:000022">
    <property type="entry name" value="ISWI chromatin-remodeling complex ATPase CHR11 isoform A"/>
    <property type="match status" value="1"/>
</dbReference>
<dbReference type="SUPFAM" id="SSF46689">
    <property type="entry name" value="Homeodomain-like"/>
    <property type="match status" value="2"/>
</dbReference>
<dbReference type="Gene3D" id="3.40.50.300">
    <property type="entry name" value="P-loop containing nucleotide triphosphate hydrolases"/>
    <property type="match status" value="2"/>
</dbReference>
<dbReference type="GO" id="GO:0140658">
    <property type="term" value="F:ATP-dependent chromatin remodeler activity"/>
    <property type="evidence" value="ECO:0007669"/>
    <property type="project" value="TreeGrafter"/>
</dbReference>
<comment type="similarity">
    <text evidence="2">Belongs to the SNF2/RAD54 helicase family. ISWI subfamily.</text>
</comment>
<feature type="domain" description="Helicase ATP-binding" evidence="11">
    <location>
        <begin position="131"/>
        <end position="296"/>
    </location>
</feature>
<evidence type="ECO:0000256" key="5">
    <source>
        <dbReference type="ARBA" id="ARBA00022806"/>
    </source>
</evidence>
<evidence type="ECO:0000256" key="3">
    <source>
        <dbReference type="ARBA" id="ARBA00022741"/>
    </source>
</evidence>
<feature type="domain" description="SANT" evidence="12">
    <location>
        <begin position="711"/>
        <end position="763"/>
    </location>
</feature>
<dbReference type="GO" id="GO:0034728">
    <property type="term" value="P:nucleosome organization"/>
    <property type="evidence" value="ECO:0007669"/>
    <property type="project" value="TreeGrafter"/>
</dbReference>
<organism evidence="13 14">
    <name type="scientific">Meloidogyne floridensis</name>
    <dbReference type="NCBI Taxonomy" id="298350"/>
    <lineage>
        <taxon>Eukaryota</taxon>
        <taxon>Metazoa</taxon>
        <taxon>Ecdysozoa</taxon>
        <taxon>Nematoda</taxon>
        <taxon>Chromadorea</taxon>
        <taxon>Rhabditida</taxon>
        <taxon>Tylenchina</taxon>
        <taxon>Tylenchomorpha</taxon>
        <taxon>Tylenchoidea</taxon>
        <taxon>Meloidogynidae</taxon>
        <taxon>Meloidogyninae</taxon>
        <taxon>Meloidogyne</taxon>
    </lineage>
</organism>
<dbReference type="CDD" id="cd17997">
    <property type="entry name" value="DEXHc_SMARCA1_SMARCA5"/>
    <property type="match status" value="1"/>
</dbReference>
<dbReference type="InterPro" id="IPR015194">
    <property type="entry name" value="ISWI_HAND-dom"/>
</dbReference>
<dbReference type="GO" id="GO:0042393">
    <property type="term" value="F:histone binding"/>
    <property type="evidence" value="ECO:0007669"/>
    <property type="project" value="TreeGrafter"/>
</dbReference>
<dbReference type="Pfam" id="PF00176">
    <property type="entry name" value="SNF2-rel_dom"/>
    <property type="match status" value="1"/>
</dbReference>
<dbReference type="AlphaFoldDB" id="A0A915P929"/>
<evidence type="ECO:0000256" key="6">
    <source>
        <dbReference type="ARBA" id="ARBA00022840"/>
    </source>
</evidence>
<evidence type="ECO:0000256" key="2">
    <source>
        <dbReference type="ARBA" id="ARBA00009687"/>
    </source>
</evidence>
<dbReference type="InterPro" id="IPR038718">
    <property type="entry name" value="SNF2-like_sf"/>
</dbReference>
<dbReference type="InterPro" id="IPR044754">
    <property type="entry name" value="Isw1/2_DEXHc"/>
</dbReference>
<dbReference type="SUPFAM" id="SSF101224">
    <property type="entry name" value="HAND domain of the nucleosome remodeling ATPase ISWI"/>
    <property type="match status" value="1"/>
</dbReference>
<protein>
    <submittedName>
        <fullName evidence="14">Chromatin-remodeling complex ATPase chain Iswi</fullName>
    </submittedName>
</protein>
<dbReference type="InterPro" id="IPR036306">
    <property type="entry name" value="ISWI_HAND-dom_sf"/>
</dbReference>
<keyword evidence="8" id="KW-0238">DNA-binding</keyword>
<dbReference type="FunFam" id="1.10.10.60:FF:000049">
    <property type="entry name" value="SWI/SNF-related matrix-associated actin-dependent regulator of chromatin subfamily A member"/>
    <property type="match status" value="1"/>
</dbReference>
<dbReference type="InterPro" id="IPR000330">
    <property type="entry name" value="SNF2_N"/>
</dbReference>
<dbReference type="Gene3D" id="1.10.1040.30">
    <property type="entry name" value="ISWI, HAND domain"/>
    <property type="match status" value="1"/>
</dbReference>
<evidence type="ECO:0000256" key="1">
    <source>
        <dbReference type="ARBA" id="ARBA00004123"/>
    </source>
</evidence>
<dbReference type="GO" id="GO:0031491">
    <property type="term" value="F:nucleosome binding"/>
    <property type="evidence" value="ECO:0007669"/>
    <property type="project" value="InterPro"/>
</dbReference>
<dbReference type="WBParaSite" id="scf7180000423352.g10799">
    <property type="protein sequence ID" value="scf7180000423352.g10799"/>
    <property type="gene ID" value="scf7180000423352.g10799"/>
</dbReference>
<dbReference type="SMART" id="SM00717">
    <property type="entry name" value="SANT"/>
    <property type="match status" value="2"/>
</dbReference>
<dbReference type="InterPro" id="IPR015195">
    <property type="entry name" value="SLIDE"/>
</dbReference>
<dbReference type="GO" id="GO:0003677">
    <property type="term" value="F:DNA binding"/>
    <property type="evidence" value="ECO:0007669"/>
    <property type="project" value="UniProtKB-KW"/>
</dbReference>
<dbReference type="GO" id="GO:0005634">
    <property type="term" value="C:nucleus"/>
    <property type="evidence" value="ECO:0007669"/>
    <property type="project" value="UniProtKB-SubCell"/>
</dbReference>